<evidence type="ECO:0000259" key="1">
    <source>
        <dbReference type="Pfam" id="PF12728"/>
    </source>
</evidence>
<dbReference type="EMBL" id="JACHJJ010000005">
    <property type="protein sequence ID" value="MBB5962870.1"/>
    <property type="molecule type" value="Genomic_DNA"/>
</dbReference>
<dbReference type="SUPFAM" id="SSF46955">
    <property type="entry name" value="Putative DNA-binding domain"/>
    <property type="match status" value="1"/>
</dbReference>
<evidence type="ECO:0000313" key="2">
    <source>
        <dbReference type="EMBL" id="MBB5962870.1"/>
    </source>
</evidence>
<keyword evidence="3" id="KW-1185">Reference proteome</keyword>
<dbReference type="RefSeq" id="WP_184940586.1">
    <property type="nucleotide sequence ID" value="NZ_BAAAWZ010000001.1"/>
</dbReference>
<dbReference type="NCBIfam" id="TIGR01764">
    <property type="entry name" value="excise"/>
    <property type="match status" value="1"/>
</dbReference>
<organism evidence="2 3">
    <name type="scientific">Planomonospora venezuelensis</name>
    <dbReference type="NCBI Taxonomy" id="1999"/>
    <lineage>
        <taxon>Bacteria</taxon>
        <taxon>Bacillati</taxon>
        <taxon>Actinomycetota</taxon>
        <taxon>Actinomycetes</taxon>
        <taxon>Streptosporangiales</taxon>
        <taxon>Streptosporangiaceae</taxon>
        <taxon>Planomonospora</taxon>
    </lineage>
</organism>
<evidence type="ECO:0000313" key="3">
    <source>
        <dbReference type="Proteomes" id="UP000562352"/>
    </source>
</evidence>
<comment type="caution">
    <text evidence="2">The sequence shown here is derived from an EMBL/GenBank/DDBJ whole genome shotgun (WGS) entry which is preliminary data.</text>
</comment>
<protein>
    <submittedName>
        <fullName evidence="2">Excisionase family DNA binding protein</fullName>
    </submittedName>
</protein>
<accession>A0A841CZH5</accession>
<name>A0A841CZH5_PLAVE</name>
<sequence>MTTAANALMPDPDEAHALEKVTRVLHCQVRPRLRLVHEGAEADLPPSLASALVRIAELMAAGRGVAIVPVDRELTTREAADLLGISRPTLIKLLEDGEIGFTRPNNSRRIPLHEVLDYKERRSRRRKALLDEMTTDAIDAGFYDMPSSDAG</sequence>
<dbReference type="Proteomes" id="UP000562352">
    <property type="component" value="Unassembled WGS sequence"/>
</dbReference>
<dbReference type="InterPro" id="IPR009061">
    <property type="entry name" value="DNA-bd_dom_put_sf"/>
</dbReference>
<reference evidence="2 3" key="1">
    <citation type="submission" date="2020-08" db="EMBL/GenBank/DDBJ databases">
        <title>Genomic Encyclopedia of Type Strains, Phase III (KMG-III): the genomes of soil and plant-associated and newly described type strains.</title>
        <authorList>
            <person name="Whitman W."/>
        </authorList>
    </citation>
    <scope>NUCLEOTIDE SEQUENCE [LARGE SCALE GENOMIC DNA]</scope>
    <source>
        <strain evidence="2 3">CECT 3303</strain>
    </source>
</reference>
<dbReference type="GO" id="GO:0003677">
    <property type="term" value="F:DNA binding"/>
    <property type="evidence" value="ECO:0007669"/>
    <property type="project" value="InterPro"/>
</dbReference>
<feature type="domain" description="Helix-turn-helix" evidence="1">
    <location>
        <begin position="74"/>
        <end position="123"/>
    </location>
</feature>
<proteinExistence type="predicted"/>
<gene>
    <name evidence="2" type="ORF">FHS22_002138</name>
</gene>
<dbReference type="InterPro" id="IPR041657">
    <property type="entry name" value="HTH_17"/>
</dbReference>
<dbReference type="InterPro" id="IPR010093">
    <property type="entry name" value="SinI_DNA-bd"/>
</dbReference>
<dbReference type="Pfam" id="PF12728">
    <property type="entry name" value="HTH_17"/>
    <property type="match status" value="1"/>
</dbReference>
<dbReference type="AlphaFoldDB" id="A0A841CZH5"/>